<dbReference type="InterPro" id="IPR010451">
    <property type="entry name" value="Acetoacetate_decarboxylase"/>
</dbReference>
<evidence type="ECO:0000313" key="1">
    <source>
        <dbReference type="EMBL" id="AUT62680.1"/>
    </source>
</evidence>
<dbReference type="KEGG" id="pter:C2L65_24055"/>
<protein>
    <submittedName>
        <fullName evidence="1">Acetoacetate decarboxylase</fullName>
    </submittedName>
</protein>
<proteinExistence type="predicted"/>
<accession>A0A2I8ET57</accession>
<dbReference type="Gene3D" id="2.40.400.10">
    <property type="entry name" value="Acetoacetate decarboxylase-like"/>
    <property type="match status" value="1"/>
</dbReference>
<reference evidence="1 2" key="1">
    <citation type="submission" date="2018-01" db="EMBL/GenBank/DDBJ databases">
        <title>Species boundaries and ecological features among Paraburkholderia terrae DSMZ17804T, P. hospita DSMZ17164T and P. caribensis DSMZ13236T.</title>
        <authorList>
            <person name="Pratama A.A."/>
        </authorList>
    </citation>
    <scope>NUCLEOTIDE SEQUENCE [LARGE SCALE GENOMIC DNA]</scope>
    <source>
        <strain evidence="1 2">DSM 17804</strain>
    </source>
</reference>
<sequence length="270" mass="28980">MSKQYAVPLSPRGLSSIAPPPPWHYSGDFLIVEFWADPAAVAATLPAGLSVDPSSPGHATALFVDWQFTGQNDELLDPARYQYREFFLLVDALYEGQPVAYCPYIFVDNDSAMMRGLIQGFPKRLGAVYQTRTFAAPSLAAAQVAPGSRFAATASAAGQRIARAEVKLTGKVDDPSTVSLAGRPIVNLRHFPRLAAGQHETPAVHELVMSIMDDPRMADVWAGEGQLSLPVAEGEEISDLAPVRVGAGYRLSMSYTVTDLKTLSDGTQAA</sequence>
<dbReference type="EMBL" id="CP026112">
    <property type="protein sequence ID" value="AUT62680.1"/>
    <property type="molecule type" value="Genomic_DNA"/>
</dbReference>
<dbReference type="AlphaFoldDB" id="A0A2I8ET57"/>
<dbReference type="InterPro" id="IPR023375">
    <property type="entry name" value="ADC_dom_sf"/>
</dbReference>
<dbReference type="OrthoDB" id="1950454at2"/>
<dbReference type="GO" id="GO:0016829">
    <property type="term" value="F:lyase activity"/>
    <property type="evidence" value="ECO:0007669"/>
    <property type="project" value="InterPro"/>
</dbReference>
<gene>
    <name evidence="1" type="ORF">C2L65_24055</name>
</gene>
<dbReference type="SUPFAM" id="SSF160104">
    <property type="entry name" value="Acetoacetate decarboxylase-like"/>
    <property type="match status" value="1"/>
</dbReference>
<dbReference type="Proteomes" id="UP000243502">
    <property type="component" value="Chromosome 2"/>
</dbReference>
<name>A0A2I8ET57_9BURK</name>
<evidence type="ECO:0000313" key="2">
    <source>
        <dbReference type="Proteomes" id="UP000243502"/>
    </source>
</evidence>
<dbReference type="Pfam" id="PF06314">
    <property type="entry name" value="ADC"/>
    <property type="match status" value="1"/>
</dbReference>
<dbReference type="RefSeq" id="WP_042308949.1">
    <property type="nucleotide sequence ID" value="NZ_CP026112.1"/>
</dbReference>
<organism evidence="1 2">
    <name type="scientific">Paraburkholderia terrae</name>
    <dbReference type="NCBI Taxonomy" id="311230"/>
    <lineage>
        <taxon>Bacteria</taxon>
        <taxon>Pseudomonadati</taxon>
        <taxon>Pseudomonadota</taxon>
        <taxon>Betaproteobacteria</taxon>
        <taxon>Burkholderiales</taxon>
        <taxon>Burkholderiaceae</taxon>
        <taxon>Paraburkholderia</taxon>
    </lineage>
</organism>